<feature type="compositionally biased region" description="Gly residues" evidence="1">
    <location>
        <begin position="88"/>
        <end position="97"/>
    </location>
</feature>
<dbReference type="OrthoDB" id="122208at2759"/>
<comment type="caution">
    <text evidence="2">The sequence shown here is derived from an EMBL/GenBank/DDBJ whole genome shotgun (WGS) entry which is preliminary data.</text>
</comment>
<evidence type="ECO:0000256" key="1">
    <source>
        <dbReference type="SAM" id="MobiDB-lite"/>
    </source>
</evidence>
<evidence type="ECO:0000313" key="3">
    <source>
        <dbReference type="Proteomes" id="UP000198211"/>
    </source>
</evidence>
<feature type="region of interest" description="Disordered" evidence="1">
    <location>
        <begin position="169"/>
        <end position="198"/>
    </location>
</feature>
<gene>
    <name evidence="2" type="ORF">PHMEG_00024424</name>
</gene>
<proteinExistence type="predicted"/>
<dbReference type="Proteomes" id="UP000198211">
    <property type="component" value="Unassembled WGS sequence"/>
</dbReference>
<sequence>MDSFRVGKVTPAQRDSAEKERGRVRANKRKAHEEATLPKMMPLGVFNRGVLEANRAKKIAQLRLKDRTDRLAAQGRNKITRSAVQDGTFGGDNGTSGGNHERERWEKRALSDMFQMSSDSDSSDSVLAEVFGASNGVDNDQSSGACVDSDYGAKNAISETADSAWADEGERRCGVDVRDKQSGDTGDEEDSEDVHPPKFHQKLHQTYTKTGMNHDSEFVHGFPTTFNSWKDFHDAFEDYQS</sequence>
<evidence type="ECO:0000313" key="2">
    <source>
        <dbReference type="EMBL" id="OWZ03784.1"/>
    </source>
</evidence>
<reference evidence="3" key="1">
    <citation type="submission" date="2017-03" db="EMBL/GenBank/DDBJ databases">
        <title>Phytopthora megakarya and P. palmivora, two closely related causual agents of cacao black pod achieved similar genome size and gene model numbers by different mechanisms.</title>
        <authorList>
            <person name="Ali S."/>
            <person name="Shao J."/>
            <person name="Larry D.J."/>
            <person name="Kronmiller B."/>
            <person name="Shen D."/>
            <person name="Strem M.D."/>
            <person name="Melnick R.L."/>
            <person name="Guiltinan M.J."/>
            <person name="Tyler B.M."/>
            <person name="Meinhardt L.W."/>
            <person name="Bailey B.A."/>
        </authorList>
    </citation>
    <scope>NUCLEOTIDE SEQUENCE [LARGE SCALE GENOMIC DNA]</scope>
    <source>
        <strain evidence="3">zdho120</strain>
    </source>
</reference>
<protein>
    <submittedName>
        <fullName evidence="2">Uncharacterized protein</fullName>
    </submittedName>
</protein>
<name>A0A225VF94_9STRA</name>
<dbReference type="AlphaFoldDB" id="A0A225VF94"/>
<organism evidence="2 3">
    <name type="scientific">Phytophthora megakarya</name>
    <dbReference type="NCBI Taxonomy" id="4795"/>
    <lineage>
        <taxon>Eukaryota</taxon>
        <taxon>Sar</taxon>
        <taxon>Stramenopiles</taxon>
        <taxon>Oomycota</taxon>
        <taxon>Peronosporomycetes</taxon>
        <taxon>Peronosporales</taxon>
        <taxon>Peronosporaceae</taxon>
        <taxon>Phytophthora</taxon>
    </lineage>
</organism>
<keyword evidence="3" id="KW-1185">Reference proteome</keyword>
<feature type="compositionally biased region" description="Basic and acidic residues" evidence="1">
    <location>
        <begin position="169"/>
        <end position="182"/>
    </location>
</feature>
<dbReference type="EMBL" id="NBNE01005331">
    <property type="protein sequence ID" value="OWZ03784.1"/>
    <property type="molecule type" value="Genomic_DNA"/>
</dbReference>
<accession>A0A225VF94</accession>
<feature type="region of interest" description="Disordered" evidence="1">
    <location>
        <begin position="84"/>
        <end position="103"/>
    </location>
</feature>
<feature type="region of interest" description="Disordered" evidence="1">
    <location>
        <begin position="1"/>
        <end position="36"/>
    </location>
</feature>